<keyword evidence="4" id="KW-0156">Chromatin regulator</keyword>
<dbReference type="CDD" id="cd10539">
    <property type="entry name" value="SET_ATXR5_6-like"/>
    <property type="match status" value="1"/>
</dbReference>
<dbReference type="PANTHER" id="PTHR48458">
    <property type="entry name" value="SET DOMAIN-CONTAINING PROTEIN"/>
    <property type="match status" value="1"/>
</dbReference>
<reference evidence="10" key="2">
    <citation type="submission" date="2023-05" db="EMBL/GenBank/DDBJ databases">
        <authorList>
            <person name="Schelkunov M.I."/>
        </authorList>
    </citation>
    <scope>NUCLEOTIDE SEQUENCE</scope>
    <source>
        <strain evidence="10">Hsosn_3</strain>
        <tissue evidence="10">Leaf</tissue>
    </source>
</reference>
<dbReference type="Proteomes" id="UP001237642">
    <property type="component" value="Unassembled WGS sequence"/>
</dbReference>
<evidence type="ECO:0000313" key="10">
    <source>
        <dbReference type="EMBL" id="KAK1403905.1"/>
    </source>
</evidence>
<dbReference type="SMART" id="SM00249">
    <property type="entry name" value="PHD"/>
    <property type="match status" value="1"/>
</dbReference>
<proteinExistence type="predicted"/>
<evidence type="ECO:0000313" key="11">
    <source>
        <dbReference type="Proteomes" id="UP001237642"/>
    </source>
</evidence>
<dbReference type="GO" id="GO:0006325">
    <property type="term" value="P:chromatin organization"/>
    <property type="evidence" value="ECO:0007669"/>
    <property type="project" value="UniProtKB-KW"/>
</dbReference>
<dbReference type="AlphaFoldDB" id="A0AAD8N6X7"/>
<dbReference type="InterPro" id="IPR011011">
    <property type="entry name" value="Znf_FYVE_PHD"/>
</dbReference>
<dbReference type="InterPro" id="IPR053114">
    <property type="entry name" value="ATXR5/ATXR6"/>
</dbReference>
<evidence type="ECO:0000256" key="4">
    <source>
        <dbReference type="ARBA" id="ARBA00022853"/>
    </source>
</evidence>
<keyword evidence="11" id="KW-1185">Reference proteome</keyword>
<sequence>MAPFNSTPQSRPHHLPAFRRKEGPPKKKKKFRTMKDVMKTAKRVAIPREDYSKLTCKICGSGEKDEEMLLCDGCDNGFHMMCLRPVVVRVPIGSWYCNKCHDHHPTPVVKKFTQRKIMDFFRIQKSAMKCISPEVSRRQRKRTRPLVLQKKSRKLLPYIPTEDHNRRSKQMESLASALINLKLEFSNELTYFLGMAPKSANQSKFESDGMQVMSKEDMRTLEKCKAMSERGEYPPLTVVFDALEGYTVEVDAPIKHMTFVAEYTGDVDYIRNRANDDCDSMMTLLLASDPLKSLLICPDKRGNITRFINGINNHTEEGRKKQNLKCVRYSVKGECRVFLVASRNIGKGERLYYNYNGYENAYPTHHFV</sequence>
<dbReference type="EMBL" id="JAUIZM010000001">
    <property type="protein sequence ID" value="KAK1403905.1"/>
    <property type="molecule type" value="Genomic_DNA"/>
</dbReference>
<dbReference type="InterPro" id="IPR001965">
    <property type="entry name" value="Znf_PHD"/>
</dbReference>
<evidence type="ECO:0000256" key="1">
    <source>
        <dbReference type="ARBA" id="ARBA00022723"/>
    </source>
</evidence>
<dbReference type="Pfam" id="PF00856">
    <property type="entry name" value="SET"/>
    <property type="match status" value="1"/>
</dbReference>
<evidence type="ECO:0000313" key="9">
    <source>
        <dbReference type="EMBL" id="KAK1403835.1"/>
    </source>
</evidence>
<reference evidence="10" key="1">
    <citation type="submission" date="2023-02" db="EMBL/GenBank/DDBJ databases">
        <title>Genome of toxic invasive species Heracleum sosnowskyi carries increased number of genes despite the absence of recent whole-genome duplications.</title>
        <authorList>
            <person name="Schelkunov M."/>
            <person name="Shtratnikova V."/>
            <person name="Makarenko M."/>
            <person name="Klepikova A."/>
            <person name="Omelchenko D."/>
            <person name="Novikova G."/>
            <person name="Obukhova E."/>
            <person name="Bogdanov V."/>
            <person name="Penin A."/>
            <person name="Logacheva M."/>
        </authorList>
    </citation>
    <scope>NUCLEOTIDE SEQUENCE</scope>
    <source>
        <strain evidence="10">Hsosn_3</strain>
        <tissue evidence="10">Leaf</tissue>
    </source>
</reference>
<dbReference type="CDD" id="cd15543">
    <property type="entry name" value="PHD_RSF1"/>
    <property type="match status" value="1"/>
</dbReference>
<dbReference type="PROSITE" id="PS01359">
    <property type="entry name" value="ZF_PHD_1"/>
    <property type="match status" value="1"/>
</dbReference>
<protein>
    <submittedName>
        <fullName evidence="10">Histone-lysine N-methyltransferase ATXR5</fullName>
    </submittedName>
</protein>
<dbReference type="PROSITE" id="PS50016">
    <property type="entry name" value="ZF_PHD_2"/>
    <property type="match status" value="1"/>
</dbReference>
<dbReference type="InterPro" id="IPR019786">
    <property type="entry name" value="Zinc_finger_PHD-type_CS"/>
</dbReference>
<evidence type="ECO:0000256" key="6">
    <source>
        <dbReference type="SAM" id="MobiDB-lite"/>
    </source>
</evidence>
<dbReference type="SUPFAM" id="SSF82199">
    <property type="entry name" value="SET domain"/>
    <property type="match status" value="1"/>
</dbReference>
<evidence type="ECO:0000256" key="3">
    <source>
        <dbReference type="ARBA" id="ARBA00022833"/>
    </source>
</evidence>
<name>A0AAD8N6X7_9APIA</name>
<dbReference type="InterPro" id="IPR046341">
    <property type="entry name" value="SET_dom_sf"/>
</dbReference>
<keyword evidence="1" id="KW-0479">Metal-binding</keyword>
<dbReference type="InterPro" id="IPR019787">
    <property type="entry name" value="Znf_PHD-finger"/>
</dbReference>
<evidence type="ECO:0000256" key="2">
    <source>
        <dbReference type="ARBA" id="ARBA00022771"/>
    </source>
</evidence>
<evidence type="ECO:0000259" key="7">
    <source>
        <dbReference type="PROSITE" id="PS50016"/>
    </source>
</evidence>
<organism evidence="10 11">
    <name type="scientific">Heracleum sosnowskyi</name>
    <dbReference type="NCBI Taxonomy" id="360622"/>
    <lineage>
        <taxon>Eukaryota</taxon>
        <taxon>Viridiplantae</taxon>
        <taxon>Streptophyta</taxon>
        <taxon>Embryophyta</taxon>
        <taxon>Tracheophyta</taxon>
        <taxon>Spermatophyta</taxon>
        <taxon>Magnoliopsida</taxon>
        <taxon>eudicotyledons</taxon>
        <taxon>Gunneridae</taxon>
        <taxon>Pentapetalae</taxon>
        <taxon>asterids</taxon>
        <taxon>campanulids</taxon>
        <taxon>Apiales</taxon>
        <taxon>Apiaceae</taxon>
        <taxon>Apioideae</taxon>
        <taxon>apioid superclade</taxon>
        <taxon>Tordylieae</taxon>
        <taxon>Tordyliinae</taxon>
        <taxon>Heracleum</taxon>
    </lineage>
</organism>
<accession>A0AAD8N6X7</accession>
<dbReference type="PANTHER" id="PTHR48458:SF1">
    <property type="entry name" value="SET DOMAIN-CONTAINING PROTEIN"/>
    <property type="match status" value="1"/>
</dbReference>
<evidence type="ECO:0000259" key="8">
    <source>
        <dbReference type="PROSITE" id="PS50280"/>
    </source>
</evidence>
<dbReference type="Gene3D" id="3.30.40.10">
    <property type="entry name" value="Zinc/RING finger domain, C3HC4 (zinc finger)"/>
    <property type="match status" value="1"/>
</dbReference>
<dbReference type="Pfam" id="PF00628">
    <property type="entry name" value="PHD"/>
    <property type="match status" value="1"/>
</dbReference>
<dbReference type="InterPro" id="IPR001214">
    <property type="entry name" value="SET_dom"/>
</dbReference>
<evidence type="ECO:0000256" key="5">
    <source>
        <dbReference type="PROSITE-ProRule" id="PRU00146"/>
    </source>
</evidence>
<keyword evidence="2 5" id="KW-0863">Zinc-finger</keyword>
<dbReference type="PROSITE" id="PS50280">
    <property type="entry name" value="SET"/>
    <property type="match status" value="1"/>
</dbReference>
<feature type="domain" description="PHD-type" evidence="7">
    <location>
        <begin position="53"/>
        <end position="103"/>
    </location>
</feature>
<dbReference type="SUPFAM" id="SSF57903">
    <property type="entry name" value="FYVE/PHD zinc finger"/>
    <property type="match status" value="1"/>
</dbReference>
<gene>
    <name evidence="9" type="ORF">POM88_003440</name>
    <name evidence="10" type="ORF">POM88_003510</name>
</gene>
<comment type="caution">
    <text evidence="10">The sequence shown here is derived from an EMBL/GenBank/DDBJ whole genome shotgun (WGS) entry which is preliminary data.</text>
</comment>
<feature type="region of interest" description="Disordered" evidence="6">
    <location>
        <begin position="1"/>
        <end position="32"/>
    </location>
</feature>
<dbReference type="EMBL" id="JAUIZM010000001">
    <property type="protein sequence ID" value="KAK1403835.1"/>
    <property type="molecule type" value="Genomic_DNA"/>
</dbReference>
<dbReference type="InterPro" id="IPR013083">
    <property type="entry name" value="Znf_RING/FYVE/PHD"/>
</dbReference>
<keyword evidence="3" id="KW-0862">Zinc</keyword>
<feature type="domain" description="SET" evidence="8">
    <location>
        <begin position="234"/>
        <end position="356"/>
    </location>
</feature>
<dbReference type="Gene3D" id="2.170.270.10">
    <property type="entry name" value="SET domain"/>
    <property type="match status" value="1"/>
</dbReference>
<dbReference type="GO" id="GO:0008270">
    <property type="term" value="F:zinc ion binding"/>
    <property type="evidence" value="ECO:0007669"/>
    <property type="project" value="UniProtKB-KW"/>
</dbReference>
<feature type="compositionally biased region" description="Polar residues" evidence="6">
    <location>
        <begin position="1"/>
        <end position="10"/>
    </location>
</feature>